<organism evidence="2 3">
    <name type="scientific">Crotalaria pallida</name>
    <name type="common">Smooth rattlebox</name>
    <name type="synonym">Crotalaria striata</name>
    <dbReference type="NCBI Taxonomy" id="3830"/>
    <lineage>
        <taxon>Eukaryota</taxon>
        <taxon>Viridiplantae</taxon>
        <taxon>Streptophyta</taxon>
        <taxon>Embryophyta</taxon>
        <taxon>Tracheophyta</taxon>
        <taxon>Spermatophyta</taxon>
        <taxon>Magnoliopsida</taxon>
        <taxon>eudicotyledons</taxon>
        <taxon>Gunneridae</taxon>
        <taxon>Pentapetalae</taxon>
        <taxon>rosids</taxon>
        <taxon>fabids</taxon>
        <taxon>Fabales</taxon>
        <taxon>Fabaceae</taxon>
        <taxon>Papilionoideae</taxon>
        <taxon>50 kb inversion clade</taxon>
        <taxon>genistoids sensu lato</taxon>
        <taxon>core genistoids</taxon>
        <taxon>Crotalarieae</taxon>
        <taxon>Crotalaria</taxon>
    </lineage>
</organism>
<comment type="caution">
    <text evidence="2">The sequence shown here is derived from an EMBL/GenBank/DDBJ whole genome shotgun (WGS) entry which is preliminary data.</text>
</comment>
<feature type="region of interest" description="Disordered" evidence="1">
    <location>
        <begin position="29"/>
        <end position="61"/>
    </location>
</feature>
<proteinExistence type="predicted"/>
<name>A0AAN9F4I5_CROPI</name>
<dbReference type="EMBL" id="JAYWIO010000004">
    <property type="protein sequence ID" value="KAK7267766.1"/>
    <property type="molecule type" value="Genomic_DNA"/>
</dbReference>
<dbReference type="Proteomes" id="UP001372338">
    <property type="component" value="Unassembled WGS sequence"/>
</dbReference>
<dbReference type="AlphaFoldDB" id="A0AAN9F4I5"/>
<keyword evidence="3" id="KW-1185">Reference proteome</keyword>
<evidence type="ECO:0000313" key="3">
    <source>
        <dbReference type="Proteomes" id="UP001372338"/>
    </source>
</evidence>
<sequence length="208" mass="24007">MMKPFRCETFEMTRELANMDEMTLHSNTPTTTSNNNLPHQQMDDACGGISDKRRRRRVTSSSTTYDEAFQRCYENKKYDHFITELASSHHTLSRSLSPSSMVEEHTRLDVPVQNYLSWDIATQQQQQGLQQEEQATVPQIDLNPQSTSNNFFSSQQRMNGRRISDINKEKEVGESSLMDYFNSIPTLSDSELEHIQFSLLLNDLLADD</sequence>
<evidence type="ECO:0000256" key="1">
    <source>
        <dbReference type="SAM" id="MobiDB-lite"/>
    </source>
</evidence>
<accession>A0AAN9F4I5</accession>
<gene>
    <name evidence="2" type="ORF">RIF29_20445</name>
</gene>
<feature type="compositionally biased region" description="Low complexity" evidence="1">
    <location>
        <begin position="29"/>
        <end position="39"/>
    </location>
</feature>
<protein>
    <submittedName>
        <fullName evidence="2">Uncharacterized protein</fullName>
    </submittedName>
</protein>
<evidence type="ECO:0000313" key="2">
    <source>
        <dbReference type="EMBL" id="KAK7267766.1"/>
    </source>
</evidence>
<reference evidence="2 3" key="1">
    <citation type="submission" date="2024-01" db="EMBL/GenBank/DDBJ databases">
        <title>The genomes of 5 underutilized Papilionoideae crops provide insights into root nodulation and disease resistanc.</title>
        <authorList>
            <person name="Yuan L."/>
        </authorList>
    </citation>
    <scope>NUCLEOTIDE SEQUENCE [LARGE SCALE GENOMIC DNA]</scope>
    <source>
        <strain evidence="2">ZHUSHIDOU_FW_LH</strain>
        <tissue evidence="2">Leaf</tissue>
    </source>
</reference>